<evidence type="ECO:0000313" key="3">
    <source>
        <dbReference type="Proteomes" id="UP001151760"/>
    </source>
</evidence>
<keyword evidence="3" id="KW-1185">Reference proteome</keyword>
<gene>
    <name evidence="2" type="ORF">Tco_0906636</name>
</gene>
<accession>A0ABQ5CH14</accession>
<evidence type="ECO:0000313" key="2">
    <source>
        <dbReference type="EMBL" id="GJT26361.1"/>
    </source>
</evidence>
<protein>
    <submittedName>
        <fullName evidence="2">Uncharacterized protein</fullName>
    </submittedName>
</protein>
<feature type="compositionally biased region" description="Polar residues" evidence="1">
    <location>
        <begin position="386"/>
        <end position="408"/>
    </location>
</feature>
<name>A0ABQ5CH14_9ASTR</name>
<evidence type="ECO:0000256" key="1">
    <source>
        <dbReference type="SAM" id="MobiDB-lite"/>
    </source>
</evidence>
<proteinExistence type="predicted"/>
<comment type="caution">
    <text evidence="2">The sequence shown here is derived from an EMBL/GenBank/DDBJ whole genome shotgun (WGS) entry which is preliminary data.</text>
</comment>
<reference evidence="2" key="2">
    <citation type="submission" date="2022-01" db="EMBL/GenBank/DDBJ databases">
        <authorList>
            <person name="Yamashiro T."/>
            <person name="Shiraishi A."/>
            <person name="Satake H."/>
            <person name="Nakayama K."/>
        </authorList>
    </citation>
    <scope>NUCLEOTIDE SEQUENCE</scope>
</reference>
<dbReference type="EMBL" id="BQNB010014286">
    <property type="protein sequence ID" value="GJT26361.1"/>
    <property type="molecule type" value="Genomic_DNA"/>
</dbReference>
<reference evidence="2" key="1">
    <citation type="journal article" date="2022" name="Int. J. Mol. Sci.">
        <title>Draft Genome of Tanacetum Coccineum: Genomic Comparison of Closely Related Tanacetum-Family Plants.</title>
        <authorList>
            <person name="Yamashiro T."/>
            <person name="Shiraishi A."/>
            <person name="Nakayama K."/>
            <person name="Satake H."/>
        </authorList>
    </citation>
    <scope>NUCLEOTIDE SEQUENCE</scope>
</reference>
<organism evidence="2 3">
    <name type="scientific">Tanacetum coccineum</name>
    <dbReference type="NCBI Taxonomy" id="301880"/>
    <lineage>
        <taxon>Eukaryota</taxon>
        <taxon>Viridiplantae</taxon>
        <taxon>Streptophyta</taxon>
        <taxon>Embryophyta</taxon>
        <taxon>Tracheophyta</taxon>
        <taxon>Spermatophyta</taxon>
        <taxon>Magnoliopsida</taxon>
        <taxon>eudicotyledons</taxon>
        <taxon>Gunneridae</taxon>
        <taxon>Pentapetalae</taxon>
        <taxon>asterids</taxon>
        <taxon>campanulids</taxon>
        <taxon>Asterales</taxon>
        <taxon>Asteraceae</taxon>
        <taxon>Asteroideae</taxon>
        <taxon>Anthemideae</taxon>
        <taxon>Anthemidinae</taxon>
        <taxon>Tanacetum</taxon>
    </lineage>
</organism>
<sequence length="474" mass="54424">MLTKPQAFYDNIHKQALGYQNPFYLRKAQRIRPTLYDGIVIFDKHVAMPVIDDEETLILLSEDFGKHFTLQQEMDDEQAFWFRISNPTSKPSDASPVKIEAPKELPKVSLVNESLKKLKFHLARFDNVVNIRTTPNARKEDLLLTVMNSMSLLGEYVNVDGKTKESCNLEAELLKSQNAFNNLLKRYSQLEKHCISLEASIQLNQEIFQKDESCNNQNALEIPEFFEKNDLKAQLQDKDSTICKLKDMIKSMREKSKEQNVEYDYGEIETKNMELENRKEIVDIAAQIPSANTNVQCMFKLNLEPLAPRLLQNRDVHIKYLKYAQEQGDILRGIVKQAKAKQPLDKELDFACKHAQQIHELLVYVRDTCPNAINLSAKKGLKCSTSKYGSKPTGNKRNDRISQTTSRNMKNKVESQPRKVNKKNRVVESICDVDVKHSPLNANSKPICANCNKYMFDGVHDKCLLDFVENVNSC</sequence>
<feature type="region of interest" description="Disordered" evidence="1">
    <location>
        <begin position="386"/>
        <end position="418"/>
    </location>
</feature>
<dbReference type="Proteomes" id="UP001151760">
    <property type="component" value="Unassembled WGS sequence"/>
</dbReference>